<dbReference type="Pfam" id="PF10543">
    <property type="entry name" value="ORF6N"/>
    <property type="match status" value="1"/>
</dbReference>
<organism evidence="3 4">
    <name type="scientific">Tatumella ptyseos</name>
    <dbReference type="NCBI Taxonomy" id="82987"/>
    <lineage>
        <taxon>Bacteria</taxon>
        <taxon>Pseudomonadati</taxon>
        <taxon>Pseudomonadota</taxon>
        <taxon>Gammaproteobacteria</taxon>
        <taxon>Enterobacterales</taxon>
        <taxon>Erwiniaceae</taxon>
        <taxon>Tatumella</taxon>
    </lineage>
</organism>
<keyword evidence="1" id="KW-0175">Coiled coil</keyword>
<dbReference type="InterPro" id="IPR018873">
    <property type="entry name" value="KilA-N_DNA-bd_domain"/>
</dbReference>
<dbReference type="EMBL" id="LS483499">
    <property type="protein sequence ID" value="SQK74448.1"/>
    <property type="molecule type" value="Genomic_DNA"/>
</dbReference>
<proteinExistence type="predicted"/>
<evidence type="ECO:0000256" key="1">
    <source>
        <dbReference type="SAM" id="Coils"/>
    </source>
</evidence>
<dbReference type="KEGG" id="tpty:NCTC11468_01566"/>
<reference evidence="3 4" key="1">
    <citation type="submission" date="2018-06" db="EMBL/GenBank/DDBJ databases">
        <authorList>
            <consortium name="Pathogen Informatics"/>
            <person name="Doyle S."/>
        </authorList>
    </citation>
    <scope>NUCLEOTIDE SEQUENCE [LARGE SCALE GENOMIC DNA]</scope>
    <source>
        <strain evidence="3 4">NCTC11468</strain>
    </source>
</reference>
<protein>
    <submittedName>
        <fullName evidence="3">Phage anti-repressor protein</fullName>
    </submittedName>
</protein>
<gene>
    <name evidence="3" type="ORF">NCTC11468_01566</name>
</gene>
<sequence length="295" mass="33202">MSLPTNGAITPANRLNSVALSGVSANLPVLSYQGMRVVTTETLALGYGTDEGNIRTNLSRNIDRFEEGIHYFLITGSELKVFKNRVANSNSVGSNARSLTLWTEKGAARMSKIVDTNQAWDFFEKLEDSYFNLREVYGVMLPNIDDPIQLARAWADAMEAKQQAEQLTHQQAEYIEHLEELFAEGLSPVQFCKRLNGVNTSKISTYLQSANWLYDDNPQGRHAQWRVKSVARDKYLTEKSVQVTPNASASFTTYQPVLLRAGAVWLYRKYLKGALPMKRDWDGEHTHDKYLAGGI</sequence>
<name>A0A2X5NLP1_9GAMM</name>
<dbReference type="RefSeq" id="WP_081671418.1">
    <property type="nucleotide sequence ID" value="NZ_LS483499.1"/>
</dbReference>
<feature type="coiled-coil region" evidence="1">
    <location>
        <begin position="157"/>
        <end position="184"/>
    </location>
</feature>
<feature type="domain" description="KilA-N DNA-binding" evidence="2">
    <location>
        <begin position="29"/>
        <end position="113"/>
    </location>
</feature>
<dbReference type="Proteomes" id="UP000248758">
    <property type="component" value="Chromosome 1"/>
</dbReference>
<accession>A0A2X5NLP1</accession>
<evidence type="ECO:0000313" key="4">
    <source>
        <dbReference type="Proteomes" id="UP000248758"/>
    </source>
</evidence>
<evidence type="ECO:0000259" key="2">
    <source>
        <dbReference type="Pfam" id="PF10543"/>
    </source>
</evidence>
<dbReference type="AlphaFoldDB" id="A0A2X5NLP1"/>
<evidence type="ECO:0000313" key="3">
    <source>
        <dbReference type="EMBL" id="SQK74448.1"/>
    </source>
</evidence>